<evidence type="ECO:0000313" key="1">
    <source>
        <dbReference type="EMBL" id="GCB65985.1"/>
    </source>
</evidence>
<sequence length="96" mass="11013">MLSYAAIIQERTLYLLHFVSLFEQPTEAALEPQQIQAFDQLRRLYRGPSRLAILTELSRNRNSDKHGLFQPGSVANSVFQNENFQLRLSPPPAIED</sequence>
<dbReference type="Proteomes" id="UP000288216">
    <property type="component" value="Unassembled WGS sequence"/>
</dbReference>
<evidence type="ECO:0000313" key="2">
    <source>
        <dbReference type="Proteomes" id="UP000288216"/>
    </source>
</evidence>
<proteinExistence type="predicted"/>
<dbReference type="OrthoDB" id="289913at2759"/>
<gene>
    <name evidence="1" type="ORF">scyTo_0007813</name>
</gene>
<accession>A0A401NYQ8</accession>
<dbReference type="AlphaFoldDB" id="A0A401NYQ8"/>
<keyword evidence="2" id="KW-1185">Reference proteome</keyword>
<comment type="caution">
    <text evidence="1">The sequence shown here is derived from an EMBL/GenBank/DDBJ whole genome shotgun (WGS) entry which is preliminary data.</text>
</comment>
<dbReference type="STRING" id="75743.A0A401NYQ8"/>
<protein>
    <submittedName>
        <fullName evidence="1">Uncharacterized protein</fullName>
    </submittedName>
</protein>
<dbReference type="EMBL" id="BFAA01002893">
    <property type="protein sequence ID" value="GCB65985.1"/>
    <property type="molecule type" value="Genomic_DNA"/>
</dbReference>
<name>A0A401NYQ8_SCYTO</name>
<organism evidence="1 2">
    <name type="scientific">Scyliorhinus torazame</name>
    <name type="common">Cloudy catshark</name>
    <name type="synonym">Catulus torazame</name>
    <dbReference type="NCBI Taxonomy" id="75743"/>
    <lineage>
        <taxon>Eukaryota</taxon>
        <taxon>Metazoa</taxon>
        <taxon>Chordata</taxon>
        <taxon>Craniata</taxon>
        <taxon>Vertebrata</taxon>
        <taxon>Chondrichthyes</taxon>
        <taxon>Elasmobranchii</taxon>
        <taxon>Galeomorphii</taxon>
        <taxon>Galeoidea</taxon>
        <taxon>Carcharhiniformes</taxon>
        <taxon>Scyliorhinidae</taxon>
        <taxon>Scyliorhinus</taxon>
    </lineage>
</organism>
<reference evidence="1 2" key="1">
    <citation type="journal article" date="2018" name="Nat. Ecol. Evol.">
        <title>Shark genomes provide insights into elasmobranch evolution and the origin of vertebrates.</title>
        <authorList>
            <person name="Hara Y"/>
            <person name="Yamaguchi K"/>
            <person name="Onimaru K"/>
            <person name="Kadota M"/>
            <person name="Koyanagi M"/>
            <person name="Keeley SD"/>
            <person name="Tatsumi K"/>
            <person name="Tanaka K"/>
            <person name="Motone F"/>
            <person name="Kageyama Y"/>
            <person name="Nozu R"/>
            <person name="Adachi N"/>
            <person name="Nishimura O"/>
            <person name="Nakagawa R"/>
            <person name="Tanegashima C"/>
            <person name="Kiyatake I"/>
            <person name="Matsumoto R"/>
            <person name="Murakumo K"/>
            <person name="Nishida K"/>
            <person name="Terakita A"/>
            <person name="Kuratani S"/>
            <person name="Sato K"/>
            <person name="Hyodo S Kuraku.S."/>
        </authorList>
    </citation>
    <scope>NUCLEOTIDE SEQUENCE [LARGE SCALE GENOMIC DNA]</scope>
</reference>